<reference evidence="3" key="1">
    <citation type="journal article" date="2013" name="Science">
        <title>The Amborella genome and the evolution of flowering plants.</title>
        <authorList>
            <consortium name="Amborella Genome Project"/>
        </authorList>
    </citation>
    <scope>NUCLEOTIDE SEQUENCE [LARGE SCALE GENOMIC DNA]</scope>
</reference>
<name>W1Q0Z6_AMBTC</name>
<dbReference type="EMBL" id="KI392560">
    <property type="protein sequence ID" value="ERN13940.1"/>
    <property type="molecule type" value="Genomic_DNA"/>
</dbReference>
<feature type="region of interest" description="Disordered" evidence="1">
    <location>
        <begin position="19"/>
        <end position="50"/>
    </location>
</feature>
<accession>W1Q0Z6</accession>
<gene>
    <name evidence="2" type="ORF">AMTR_s00021p00128660</name>
</gene>
<dbReference type="Proteomes" id="UP000017836">
    <property type="component" value="Unassembled WGS sequence"/>
</dbReference>
<keyword evidence="3" id="KW-1185">Reference proteome</keyword>
<protein>
    <submittedName>
        <fullName evidence="2">Uncharacterized protein</fullName>
    </submittedName>
</protein>
<sequence length="84" mass="8707">MWDLVGFSSKLDTLYRAHSESAEASNTLGSNIPAPNPGAVLAPVSDNHRPPIETRAGLGLRLGPGAARLGPLIDAPTTTSLFSL</sequence>
<proteinExistence type="predicted"/>
<dbReference type="HOGENOM" id="CLU_2530473_0_0_1"/>
<dbReference type="AlphaFoldDB" id="W1Q0Z6"/>
<organism evidence="2 3">
    <name type="scientific">Amborella trichopoda</name>
    <dbReference type="NCBI Taxonomy" id="13333"/>
    <lineage>
        <taxon>Eukaryota</taxon>
        <taxon>Viridiplantae</taxon>
        <taxon>Streptophyta</taxon>
        <taxon>Embryophyta</taxon>
        <taxon>Tracheophyta</taxon>
        <taxon>Spermatophyta</taxon>
        <taxon>Magnoliopsida</taxon>
        <taxon>Amborellales</taxon>
        <taxon>Amborellaceae</taxon>
        <taxon>Amborella</taxon>
    </lineage>
</organism>
<evidence type="ECO:0000256" key="1">
    <source>
        <dbReference type="SAM" id="MobiDB-lite"/>
    </source>
</evidence>
<evidence type="ECO:0000313" key="2">
    <source>
        <dbReference type="EMBL" id="ERN13940.1"/>
    </source>
</evidence>
<evidence type="ECO:0000313" key="3">
    <source>
        <dbReference type="Proteomes" id="UP000017836"/>
    </source>
</evidence>
<dbReference type="Gramene" id="ERN13940">
    <property type="protein sequence ID" value="ERN13940"/>
    <property type="gene ID" value="AMTR_s00021p00128660"/>
</dbReference>